<sequence>MSDRTLALDILRQIDEALGKIQARYAGRGIHPRPVRLERFERATVTDSFSASG</sequence>
<name>A0A6P1DPT4_9GAMM</name>
<dbReference type="RefSeq" id="WP_164653389.1">
    <property type="nucleotide sequence ID" value="NZ_JAAIJR010000025.1"/>
</dbReference>
<evidence type="ECO:0000313" key="2">
    <source>
        <dbReference type="Proteomes" id="UP000471640"/>
    </source>
</evidence>
<comment type="caution">
    <text evidence="1">The sequence shown here is derived from an EMBL/GenBank/DDBJ whole genome shotgun (WGS) entry which is preliminary data.</text>
</comment>
<dbReference type="Proteomes" id="UP000471640">
    <property type="component" value="Unassembled WGS sequence"/>
</dbReference>
<proteinExistence type="predicted"/>
<gene>
    <name evidence="1" type="ORF">G3480_08160</name>
</gene>
<evidence type="ECO:0000313" key="1">
    <source>
        <dbReference type="EMBL" id="NEX20287.1"/>
    </source>
</evidence>
<organism evidence="1 2">
    <name type="scientific">Thiorhodococcus mannitoliphagus</name>
    <dbReference type="NCBI Taxonomy" id="329406"/>
    <lineage>
        <taxon>Bacteria</taxon>
        <taxon>Pseudomonadati</taxon>
        <taxon>Pseudomonadota</taxon>
        <taxon>Gammaproteobacteria</taxon>
        <taxon>Chromatiales</taxon>
        <taxon>Chromatiaceae</taxon>
        <taxon>Thiorhodococcus</taxon>
    </lineage>
</organism>
<reference evidence="2" key="1">
    <citation type="journal article" date="2020" name="Microbiol. Resour. Announc.">
        <title>Draft Genome Sequences of Thiorhodococcus mannitoliphagus and Thiorhodococcus minor, Purple Sulfur Photosynthetic Bacteria in the Gammaproteobacterial Family Chromatiaceae.</title>
        <authorList>
            <person name="Aviles F.A."/>
            <person name="Meyer T.E."/>
            <person name="Kyndt J.A."/>
        </authorList>
    </citation>
    <scope>NUCLEOTIDE SEQUENCE [LARGE SCALE GENOMIC DNA]</scope>
    <source>
        <strain evidence="2">DSM 18266</strain>
    </source>
</reference>
<keyword evidence="2" id="KW-1185">Reference proteome</keyword>
<accession>A0A6P1DPT4</accession>
<reference evidence="1 2" key="2">
    <citation type="submission" date="2020-02" db="EMBL/GenBank/DDBJ databases">
        <title>Genome sequences of Thiorhodococcus mannitoliphagus and Thiorhodococcus minor, purple sulfur photosynthetic bacteria in the gammaproteobacterial family, Chromatiaceae.</title>
        <authorList>
            <person name="Aviles F.A."/>
            <person name="Meyer T.E."/>
            <person name="Kyndt J.A."/>
        </authorList>
    </citation>
    <scope>NUCLEOTIDE SEQUENCE [LARGE SCALE GENOMIC DNA]</scope>
    <source>
        <strain evidence="1 2">DSM 18266</strain>
    </source>
</reference>
<dbReference type="AlphaFoldDB" id="A0A6P1DPT4"/>
<protein>
    <submittedName>
        <fullName evidence="1">Uncharacterized protein</fullName>
    </submittedName>
</protein>
<dbReference type="EMBL" id="JAAIJR010000025">
    <property type="protein sequence ID" value="NEX20287.1"/>
    <property type="molecule type" value="Genomic_DNA"/>
</dbReference>